<name>A0A0N4ZXE7_PARTI</name>
<comment type="catalytic activity">
    <reaction evidence="10">
        <text>ATP + H2O = ADP + phosphate + H(+)</text>
        <dbReference type="Rhea" id="RHEA:13065"/>
        <dbReference type="ChEBI" id="CHEBI:15377"/>
        <dbReference type="ChEBI" id="CHEBI:15378"/>
        <dbReference type="ChEBI" id="CHEBI:30616"/>
        <dbReference type="ChEBI" id="CHEBI:43474"/>
        <dbReference type="ChEBI" id="CHEBI:456216"/>
    </reaction>
</comment>
<dbReference type="HAMAP" id="MF_00039">
    <property type="entry name" value="Adenylate_kinase_AK6"/>
    <property type="match status" value="1"/>
</dbReference>
<evidence type="ECO:0000256" key="5">
    <source>
        <dbReference type="ARBA" id="ARBA00022679"/>
    </source>
</evidence>
<comment type="subcellular location">
    <subcellularLocation>
        <location evidence="10">Cytoplasm</location>
    </subcellularLocation>
    <subcellularLocation>
        <location evidence="10">Nucleus</location>
    </subcellularLocation>
</comment>
<dbReference type="GO" id="GO:0016887">
    <property type="term" value="F:ATP hydrolysis activity"/>
    <property type="evidence" value="ECO:0007669"/>
    <property type="project" value="UniProtKB-UniRule"/>
</dbReference>
<dbReference type="GO" id="GO:0006364">
    <property type="term" value="P:rRNA processing"/>
    <property type="evidence" value="ECO:0007669"/>
    <property type="project" value="UniProtKB-KW"/>
</dbReference>
<feature type="binding site" evidence="10">
    <location>
        <position position="22"/>
    </location>
    <ligand>
        <name>ATP</name>
        <dbReference type="ChEBI" id="CHEBI:30616"/>
    </ligand>
</feature>
<comment type="similarity">
    <text evidence="10">Belongs to the adenylate kinase family. AK6 subfamily.</text>
</comment>
<protein>
    <recommendedName>
        <fullName evidence="10">Adenylate kinase isoenzyme 6 homolog</fullName>
        <shortName evidence="10">AK6</shortName>
        <ecNumber evidence="10">2.7.4.3</ecNumber>
    </recommendedName>
    <alternativeName>
        <fullName evidence="10">Dual activity adenylate kinase/ATPase</fullName>
        <shortName evidence="10">AK/ATPase</shortName>
    </alternativeName>
</protein>
<keyword evidence="3 10" id="KW-0690">Ribosome biogenesis</keyword>
<feature type="binding site" evidence="10">
    <location>
        <position position="24"/>
    </location>
    <ligand>
        <name>ATP</name>
        <dbReference type="ChEBI" id="CHEBI:30616"/>
    </ligand>
</feature>
<evidence type="ECO:0000256" key="9">
    <source>
        <dbReference type="ARBA" id="ARBA00023242"/>
    </source>
</evidence>
<dbReference type="GO" id="GO:0042274">
    <property type="term" value="P:ribosomal small subunit biogenesis"/>
    <property type="evidence" value="ECO:0007669"/>
    <property type="project" value="UniProtKB-UniRule"/>
</dbReference>
<accession>A0A0N4ZXE7</accession>
<evidence type="ECO:0000256" key="7">
    <source>
        <dbReference type="ARBA" id="ARBA00022777"/>
    </source>
</evidence>
<sequence length="177" mass="20971">MTQPRQRTKVNILVTGTPGVGKTSFSQKLGEDLGFEVMNIGELVKENQLYSSYDNDYKSYILDEDQVLDFIEDRMNSKDGGVIVDHHGCDFFPQRYFNIIIVLRCNNTILYERLEKRNYHEKKIRENIECEIFGTILEEAKDSYEEHRIFEFVNETEEDQKENLQKVKNLLTKWKED</sequence>
<feature type="binding site" evidence="10">
    <location>
        <position position="23"/>
    </location>
    <ligand>
        <name>ATP</name>
        <dbReference type="ChEBI" id="CHEBI:30616"/>
    </ligand>
</feature>
<dbReference type="GO" id="GO:0004017">
    <property type="term" value="F:AMP kinase activity"/>
    <property type="evidence" value="ECO:0007669"/>
    <property type="project" value="UniProtKB-UniRule"/>
</dbReference>
<comment type="subunit">
    <text evidence="10">Monomer and homodimer. Interacts with small ribosomal subunit protein uS11. Not a structural component of 43S pre-ribosomes, but transiently interacts with them by binding to uS11.</text>
</comment>
<keyword evidence="5 10" id="KW-0808">Transferase</keyword>
<proteinExistence type="inferred from homology"/>
<feature type="binding site" evidence="10">
    <location>
        <position position="117"/>
    </location>
    <ligand>
        <name>ATP</name>
        <dbReference type="ChEBI" id="CHEBI:30616"/>
    </ligand>
</feature>
<dbReference type="InterPro" id="IPR027417">
    <property type="entry name" value="P-loop_NTPase"/>
</dbReference>
<evidence type="ECO:0000256" key="3">
    <source>
        <dbReference type="ARBA" id="ARBA00022517"/>
    </source>
</evidence>
<dbReference type="WBParaSite" id="PTRK_0001336100.1">
    <property type="protein sequence ID" value="PTRK_0001336100.1"/>
    <property type="gene ID" value="PTRK_0001336100"/>
</dbReference>
<evidence type="ECO:0000313" key="11">
    <source>
        <dbReference type="Proteomes" id="UP000038045"/>
    </source>
</evidence>
<feature type="binding site" evidence="10">
    <location>
        <position position="19"/>
    </location>
    <ligand>
        <name>ATP</name>
        <dbReference type="ChEBI" id="CHEBI:30616"/>
    </ligand>
</feature>
<dbReference type="SUPFAM" id="SSF52540">
    <property type="entry name" value="P-loop containing nucleoside triphosphate hydrolases"/>
    <property type="match status" value="1"/>
</dbReference>
<dbReference type="STRING" id="131310.A0A0N4ZXE7"/>
<dbReference type="Gene3D" id="3.40.50.300">
    <property type="entry name" value="P-loop containing nucleotide triphosphate hydrolases"/>
    <property type="match status" value="1"/>
</dbReference>
<keyword evidence="8 10" id="KW-0067">ATP-binding</keyword>
<keyword evidence="9 10" id="KW-0539">Nucleus</keyword>
<dbReference type="AlphaFoldDB" id="A0A0N4ZXE7"/>
<dbReference type="EC" id="2.7.4.3" evidence="10"/>
<dbReference type="GO" id="GO:0005737">
    <property type="term" value="C:cytoplasm"/>
    <property type="evidence" value="ECO:0007669"/>
    <property type="project" value="UniProtKB-SubCell"/>
</dbReference>
<dbReference type="GO" id="GO:0005634">
    <property type="term" value="C:nucleus"/>
    <property type="evidence" value="ECO:0007669"/>
    <property type="project" value="UniProtKB-SubCell"/>
</dbReference>
<feature type="binding site" evidence="10">
    <location>
        <position position="21"/>
    </location>
    <ligand>
        <name>ATP</name>
        <dbReference type="ChEBI" id="CHEBI:30616"/>
    </ligand>
</feature>
<keyword evidence="11" id="KW-1185">Reference proteome</keyword>
<keyword evidence="4 10" id="KW-0698">rRNA processing</keyword>
<evidence type="ECO:0000256" key="10">
    <source>
        <dbReference type="HAMAP-Rule" id="MF_03173"/>
    </source>
</evidence>
<comment type="function">
    <text evidence="10">Broad-specificity nucleoside monophosphate (NMP) kinase that catalyzes the reversible transfer of the terminal phosphate group between nucleoside triphosphates and monophosphates. Has also ATPase activity. Involved in the late cytoplasmic maturation steps of the 40S ribosomal particles, specifically 18S rRNA maturation. While NMP activity is not required for ribosome maturation, ATPase activity is. Associates transiently with small ribosomal subunit protein uS11. ATP hydrolysis breaks the interaction with uS11. May temporarily remove uS11 from the ribosome to enable a conformational change of the ribosomal RNA that is needed for the final maturation step of the small ribosomal subunit. Its NMP activity may have a role in nuclear energy homeostasis.</text>
</comment>
<keyword evidence="2 10" id="KW-0963">Cytoplasm</keyword>
<dbReference type="GO" id="GO:0005524">
    <property type="term" value="F:ATP binding"/>
    <property type="evidence" value="ECO:0007669"/>
    <property type="project" value="UniProtKB-KW"/>
</dbReference>
<dbReference type="FunFam" id="3.40.50.300:FF:000372">
    <property type="entry name" value="Adenylate kinase isoenzyme 6 homolog"/>
    <property type="match status" value="1"/>
</dbReference>
<keyword evidence="7 10" id="KW-0418">Kinase</keyword>
<reference evidence="12" key="1">
    <citation type="submission" date="2017-02" db="UniProtKB">
        <authorList>
            <consortium name="WormBaseParasite"/>
        </authorList>
    </citation>
    <scope>IDENTIFICATION</scope>
</reference>
<evidence type="ECO:0000256" key="2">
    <source>
        <dbReference type="ARBA" id="ARBA00022490"/>
    </source>
</evidence>
<evidence type="ECO:0000256" key="4">
    <source>
        <dbReference type="ARBA" id="ARBA00022552"/>
    </source>
</evidence>
<dbReference type="PANTHER" id="PTHR12595:SF0">
    <property type="entry name" value="ADENYLATE KINASE ISOENZYME 6"/>
    <property type="match status" value="1"/>
</dbReference>
<dbReference type="PANTHER" id="PTHR12595">
    <property type="entry name" value="POS9-ACTIVATING FACTOR FAP7-RELATED"/>
    <property type="match status" value="1"/>
</dbReference>
<dbReference type="Proteomes" id="UP000038045">
    <property type="component" value="Unplaced"/>
</dbReference>
<keyword evidence="6 10" id="KW-0547">Nucleotide-binding</keyword>
<evidence type="ECO:0000256" key="1">
    <source>
        <dbReference type="ARBA" id="ARBA00000582"/>
    </source>
</evidence>
<organism evidence="11 12">
    <name type="scientific">Parastrongyloides trichosuri</name>
    <name type="common">Possum-specific nematode worm</name>
    <dbReference type="NCBI Taxonomy" id="131310"/>
    <lineage>
        <taxon>Eukaryota</taxon>
        <taxon>Metazoa</taxon>
        <taxon>Ecdysozoa</taxon>
        <taxon>Nematoda</taxon>
        <taxon>Chromadorea</taxon>
        <taxon>Rhabditida</taxon>
        <taxon>Tylenchina</taxon>
        <taxon>Panagrolaimomorpha</taxon>
        <taxon>Strongyloidoidea</taxon>
        <taxon>Strongyloididae</taxon>
        <taxon>Parastrongyloides</taxon>
    </lineage>
</organism>
<evidence type="ECO:0000256" key="6">
    <source>
        <dbReference type="ARBA" id="ARBA00022741"/>
    </source>
</evidence>
<dbReference type="InterPro" id="IPR020618">
    <property type="entry name" value="Adenyl_kinase_AK6"/>
</dbReference>
<dbReference type="Pfam" id="PF13238">
    <property type="entry name" value="AAA_18"/>
    <property type="match status" value="1"/>
</dbReference>
<evidence type="ECO:0000256" key="8">
    <source>
        <dbReference type="ARBA" id="ARBA00022840"/>
    </source>
</evidence>
<feature type="region of interest" description="LID" evidence="10">
    <location>
        <begin position="116"/>
        <end position="126"/>
    </location>
</feature>
<evidence type="ECO:0000313" key="12">
    <source>
        <dbReference type="WBParaSite" id="PTRK_0001336100.1"/>
    </source>
</evidence>
<feature type="region of interest" description="NMPbind" evidence="10">
    <location>
        <begin position="39"/>
        <end position="62"/>
    </location>
</feature>
<comment type="catalytic activity">
    <reaction evidence="1 10">
        <text>AMP + ATP = 2 ADP</text>
        <dbReference type="Rhea" id="RHEA:12973"/>
        <dbReference type="ChEBI" id="CHEBI:30616"/>
        <dbReference type="ChEBI" id="CHEBI:456215"/>
        <dbReference type="ChEBI" id="CHEBI:456216"/>
        <dbReference type="EC" id="2.7.4.3"/>
    </reaction>
</comment>
<comment type="caution">
    <text evidence="10">Lacks conserved residue(s) required for the propagation of feature annotation.</text>
</comment>